<keyword evidence="6" id="KW-1015">Disulfide bond</keyword>
<reference evidence="14" key="1">
    <citation type="submission" date="2021-10" db="EMBL/GenBank/DDBJ databases">
        <title>Tropical sea cucumber genome reveals ecological adaptation and Cuvierian tubules defense mechanism.</title>
        <authorList>
            <person name="Chen T."/>
        </authorList>
    </citation>
    <scope>NUCLEOTIDE SEQUENCE</scope>
    <source>
        <strain evidence="14">Nanhai2018</strain>
        <tissue evidence="14">Muscle</tissue>
    </source>
</reference>
<keyword evidence="9" id="KW-0732">Signal</keyword>
<dbReference type="InterPro" id="IPR035976">
    <property type="entry name" value="Sushi/SCR/CCP_sf"/>
</dbReference>
<dbReference type="EMBL" id="JAIZAY010000022">
    <property type="protein sequence ID" value="KAJ8020320.1"/>
    <property type="molecule type" value="Genomic_DNA"/>
</dbReference>
<feature type="transmembrane region" description="Helical" evidence="8">
    <location>
        <begin position="1140"/>
        <end position="1168"/>
    </location>
</feature>
<feature type="domain" description="GAIN-B" evidence="10">
    <location>
        <begin position="793"/>
        <end position="988"/>
    </location>
</feature>
<dbReference type="OrthoDB" id="10037534at2759"/>
<dbReference type="Proteomes" id="UP001152320">
    <property type="component" value="Chromosome 22"/>
</dbReference>
<feature type="domain" description="HYR" evidence="12">
    <location>
        <begin position="458"/>
        <end position="536"/>
    </location>
</feature>
<keyword evidence="14" id="KW-0675">Receptor</keyword>
<evidence type="ECO:0000259" key="11">
    <source>
        <dbReference type="PROSITE" id="PS50261"/>
    </source>
</evidence>
<dbReference type="PROSITE" id="PS50825">
    <property type="entry name" value="HYR"/>
    <property type="match status" value="4"/>
</dbReference>
<dbReference type="Pfam" id="PF02494">
    <property type="entry name" value="HYR"/>
    <property type="match status" value="4"/>
</dbReference>
<feature type="domain" description="Sushi" evidence="13">
    <location>
        <begin position="112"/>
        <end position="185"/>
    </location>
</feature>
<dbReference type="InterPro" id="IPR046338">
    <property type="entry name" value="GAIN_dom_sf"/>
</dbReference>
<feature type="transmembrane region" description="Helical" evidence="8">
    <location>
        <begin position="1215"/>
        <end position="1237"/>
    </location>
</feature>
<dbReference type="PANTHER" id="PTHR47767:SF1">
    <property type="entry name" value="ADHESION G PROTEIN-COUPLED RECEPTOR G7"/>
    <property type="match status" value="1"/>
</dbReference>
<dbReference type="Pfam" id="PF00084">
    <property type="entry name" value="Sushi"/>
    <property type="match status" value="1"/>
</dbReference>
<dbReference type="PANTHER" id="PTHR47767">
    <property type="entry name" value="ADHESION G PROTEIN-COUPLED RECEPTOR G7"/>
    <property type="match status" value="1"/>
</dbReference>
<feature type="transmembrane region" description="Helical" evidence="8">
    <location>
        <begin position="997"/>
        <end position="1020"/>
    </location>
</feature>
<feature type="transmembrane region" description="Helical" evidence="8">
    <location>
        <begin position="1099"/>
        <end position="1120"/>
    </location>
</feature>
<dbReference type="Gene3D" id="2.10.70.10">
    <property type="entry name" value="Complement Module, domain 1"/>
    <property type="match status" value="1"/>
</dbReference>
<dbReference type="InterPro" id="IPR000832">
    <property type="entry name" value="GPCR_2_secretin-like"/>
</dbReference>
<feature type="signal peptide" evidence="9">
    <location>
        <begin position="1"/>
        <end position="22"/>
    </location>
</feature>
<dbReference type="SMART" id="SM00303">
    <property type="entry name" value="GPS"/>
    <property type="match status" value="1"/>
</dbReference>
<dbReference type="InterPro" id="IPR000203">
    <property type="entry name" value="GPS"/>
</dbReference>
<dbReference type="PRINTS" id="PR00249">
    <property type="entry name" value="GPCRSECRETIN"/>
</dbReference>
<dbReference type="SUPFAM" id="SSF57535">
    <property type="entry name" value="Complement control module/SCR domain"/>
    <property type="match status" value="1"/>
</dbReference>
<sequence length="1350" mass="150233">MDLRLSPVILTCWACVFTICLTERTTWHTYQHSSSTRHTTRYTTRQQTFSGYHSRTHHISSSHLPTYRYPMAPSLPPASYPSLGPFIRNPQGLFDGRGDVGAQSGANTETLRNCSRPPYVPGVLQFVQQEGSWVELNETSEEVFPINTRIVFQCMRPGINVLEGIPDIVCGFNGKWSEDAPQCYEVGEILFVEPSDLPRQVNVNGSLTVFLPPVTSNPKVKITCQVLQGREPDFLFPHIMEEEGRAVAMPERGDHSFPKKILTLSPPNGSDSGNFTCQDMKYGNPHRLEINFAVRNVEPTNKCPANLTKKADPGLNSTTVSWLLPRLPQDSEAELTSNFEAGDRFPIGVTIVTYIAQDRHGPVEVCRFFIHVTDEELPRIENCPNDFLVSTNSSQSFAQFKWVEPSALDNSGNPSLLMVSPVEYNSSFPIGSTNVTYEARDASSNVATCSFTVTVRDYEKPTVTCPESQRIVLEPGEDMARIDWPDPVASDNSGNFSIHQSGAERSKLYSPGTYSINYLVSDSSGNSAQCDFQVDVIDEQPPTVVYCPENQTITFNPRESTSKEVTWADPDFTDNAHDVTMSSSHKSGEKFSPGLYEVATVAIDSSGNKATCSFTILVEEAICPSVGDMNLSWKQSYPGANISSVQLCPLMTSSAGKPIARRDCLFDPSKGAAWSIEISFENCGEPRYNVTLQEIKEYPTNNETAEDVATTLNNTVSGMELEATDIITVADIIEEVVAVAAPSPKITRSILDTVEMVFFAETEMAAAEDTDGVSKRIIRALDSQVSSLSSSGMELNIATENIAVRTATIENHTFACEKASYEIHTLDDKIFDPQETTTHDDVILPTVKLPVQEITRMLTSDKNTTEAAIHLSFIYYQNPVLFERSEDPDSRDDSLIGNITGGVVSASVVDNDIQNLSNFIEIWFPLDPDENLTGYPAECVFWDFSLTENGGGWSGEGCWLHGRTDEYIICHSNHLTHFAVLMDFTGRGNVSHFVLDLLSRIGCVLSITGLSATIFTFIAFRTLRNSRHRQILINHCVSLLLLYIVFLGGIDSVATDLICKAVAILLHYFLLTTMFWMAVEAHNMYMFLVKIFQRDVRHFILKASIFGWGIPLVIIIASVLTSFKDYQNEEYCFPKPGNLLYISLLLPIALIMLHNFVIFSMVVCRLVFTDVAGKAITQSRKKQLVSRLQNAMCMSVLMGLSWSLGFIAFAQPSFLIQLLFCIVNSLQGVAVFILFCVRVSDVRTAYKSCMPWLDVELNIRGQSYKVQERSIHQNRGRYCYDEDSIWSGNADKVANALSWPSDTPGLEAYMHAQFERQLSTSTDTTRVSANSFSIQRSNSRFSRNGDARIV</sequence>
<feature type="transmembrane region" description="Helical" evidence="8">
    <location>
        <begin position="1062"/>
        <end position="1079"/>
    </location>
</feature>
<feature type="chain" id="PRO_5040501575" evidence="9">
    <location>
        <begin position="23"/>
        <end position="1350"/>
    </location>
</feature>
<keyword evidence="5 8" id="KW-0472">Membrane</keyword>
<dbReference type="Gene3D" id="1.20.1070.10">
    <property type="entry name" value="Rhodopsin 7-helix transmembrane proteins"/>
    <property type="match status" value="1"/>
</dbReference>
<dbReference type="SUPFAM" id="SSF81321">
    <property type="entry name" value="Family A G protein-coupled receptor-like"/>
    <property type="match status" value="1"/>
</dbReference>
<feature type="domain" description="HYR" evidence="12">
    <location>
        <begin position="373"/>
        <end position="457"/>
    </location>
</feature>
<dbReference type="InterPro" id="IPR000436">
    <property type="entry name" value="Sushi_SCR_CCP_dom"/>
</dbReference>
<organism evidence="14 15">
    <name type="scientific">Holothuria leucospilota</name>
    <name type="common">Black long sea cucumber</name>
    <name type="synonym">Mertensiothuria leucospilota</name>
    <dbReference type="NCBI Taxonomy" id="206669"/>
    <lineage>
        <taxon>Eukaryota</taxon>
        <taxon>Metazoa</taxon>
        <taxon>Echinodermata</taxon>
        <taxon>Eleutherozoa</taxon>
        <taxon>Echinozoa</taxon>
        <taxon>Holothuroidea</taxon>
        <taxon>Aspidochirotacea</taxon>
        <taxon>Aspidochirotida</taxon>
        <taxon>Holothuriidae</taxon>
        <taxon>Holothuria</taxon>
    </lineage>
</organism>
<feature type="transmembrane region" description="Helical" evidence="8">
    <location>
        <begin position="1032"/>
        <end position="1050"/>
    </location>
</feature>
<dbReference type="Gene3D" id="2.60.220.50">
    <property type="match status" value="1"/>
</dbReference>
<feature type="domain" description="HYR" evidence="12">
    <location>
        <begin position="537"/>
        <end position="620"/>
    </location>
</feature>
<evidence type="ECO:0000256" key="7">
    <source>
        <dbReference type="PROSITE-ProRule" id="PRU00302"/>
    </source>
</evidence>
<dbReference type="GO" id="GO:0016020">
    <property type="term" value="C:membrane"/>
    <property type="evidence" value="ECO:0007669"/>
    <property type="project" value="UniProtKB-SubCell"/>
</dbReference>
<comment type="subcellular location">
    <subcellularLocation>
        <location evidence="1">Membrane</location>
        <topology evidence="1">Multi-pass membrane protein</topology>
    </subcellularLocation>
</comment>
<comment type="caution">
    <text evidence="14">The sequence shown here is derived from an EMBL/GenBank/DDBJ whole genome shotgun (WGS) entry which is preliminary data.</text>
</comment>
<evidence type="ECO:0000256" key="9">
    <source>
        <dbReference type="SAM" id="SignalP"/>
    </source>
</evidence>
<dbReference type="GO" id="GO:0007166">
    <property type="term" value="P:cell surface receptor signaling pathway"/>
    <property type="evidence" value="ECO:0007669"/>
    <property type="project" value="InterPro"/>
</dbReference>
<comment type="caution">
    <text evidence="7">Lacks conserved residue(s) required for the propagation of feature annotation.</text>
</comment>
<evidence type="ECO:0000313" key="15">
    <source>
        <dbReference type="Proteomes" id="UP001152320"/>
    </source>
</evidence>
<protein>
    <submittedName>
        <fullName evidence="14">Adhesion G-protein coupled receptor G4</fullName>
    </submittedName>
</protein>
<keyword evidence="15" id="KW-1185">Reference proteome</keyword>
<evidence type="ECO:0000256" key="2">
    <source>
        <dbReference type="ARBA" id="ARBA00022692"/>
    </source>
</evidence>
<gene>
    <name evidence="14" type="ORF">HOLleu_39886</name>
</gene>
<evidence type="ECO:0000256" key="4">
    <source>
        <dbReference type="ARBA" id="ARBA00022989"/>
    </source>
</evidence>
<proteinExistence type="predicted"/>
<dbReference type="InterPro" id="IPR003410">
    <property type="entry name" value="HYR_dom"/>
</dbReference>
<dbReference type="GO" id="GO:0004930">
    <property type="term" value="F:G protein-coupled receptor activity"/>
    <property type="evidence" value="ECO:0007669"/>
    <property type="project" value="InterPro"/>
</dbReference>
<feature type="transmembrane region" description="Helical" evidence="8">
    <location>
        <begin position="1188"/>
        <end position="1209"/>
    </location>
</feature>
<evidence type="ECO:0000259" key="10">
    <source>
        <dbReference type="PROSITE" id="PS50221"/>
    </source>
</evidence>
<evidence type="ECO:0000259" key="13">
    <source>
        <dbReference type="PROSITE" id="PS50923"/>
    </source>
</evidence>
<accession>A0A9Q0YDJ4</accession>
<name>A0A9Q0YDJ4_HOLLE</name>
<feature type="domain" description="G-protein coupled receptors family 2 profile 2" evidence="11">
    <location>
        <begin position="995"/>
        <end position="1239"/>
    </location>
</feature>
<evidence type="ECO:0000256" key="1">
    <source>
        <dbReference type="ARBA" id="ARBA00004141"/>
    </source>
</evidence>
<keyword evidence="3" id="KW-0677">Repeat</keyword>
<keyword evidence="4 8" id="KW-1133">Transmembrane helix</keyword>
<feature type="domain" description="HYR" evidence="12">
    <location>
        <begin position="294"/>
        <end position="372"/>
    </location>
</feature>
<keyword evidence="2 8" id="KW-0812">Transmembrane</keyword>
<dbReference type="PROSITE" id="PS50221">
    <property type="entry name" value="GAIN_B"/>
    <property type="match status" value="1"/>
</dbReference>
<dbReference type="CDD" id="cd15040">
    <property type="entry name" value="7tmB2_Adhesion"/>
    <property type="match status" value="1"/>
</dbReference>
<evidence type="ECO:0000256" key="8">
    <source>
        <dbReference type="SAM" id="Phobius"/>
    </source>
</evidence>
<dbReference type="InterPro" id="IPR017981">
    <property type="entry name" value="GPCR_2-like_7TM"/>
</dbReference>
<dbReference type="CDD" id="cd00033">
    <property type="entry name" value="CCP"/>
    <property type="match status" value="1"/>
</dbReference>
<evidence type="ECO:0000256" key="3">
    <source>
        <dbReference type="ARBA" id="ARBA00022737"/>
    </source>
</evidence>
<dbReference type="InterPro" id="IPR057244">
    <property type="entry name" value="GAIN_B"/>
</dbReference>
<dbReference type="PROSITE" id="PS50923">
    <property type="entry name" value="SUSHI"/>
    <property type="match status" value="1"/>
</dbReference>
<evidence type="ECO:0000256" key="6">
    <source>
        <dbReference type="ARBA" id="ARBA00023157"/>
    </source>
</evidence>
<keyword evidence="7" id="KW-0768">Sushi</keyword>
<dbReference type="Pfam" id="PF01825">
    <property type="entry name" value="GPS"/>
    <property type="match status" value="1"/>
</dbReference>
<evidence type="ECO:0000313" key="14">
    <source>
        <dbReference type="EMBL" id="KAJ8020320.1"/>
    </source>
</evidence>
<evidence type="ECO:0000256" key="5">
    <source>
        <dbReference type="ARBA" id="ARBA00023136"/>
    </source>
</evidence>
<dbReference type="InterPro" id="IPR053066">
    <property type="entry name" value="ADGR_G7"/>
</dbReference>
<dbReference type="Pfam" id="PF00002">
    <property type="entry name" value="7tm_2"/>
    <property type="match status" value="1"/>
</dbReference>
<dbReference type="PROSITE" id="PS50261">
    <property type="entry name" value="G_PROTEIN_RECEP_F2_4"/>
    <property type="match status" value="1"/>
</dbReference>
<evidence type="ECO:0000259" key="12">
    <source>
        <dbReference type="PROSITE" id="PS50825"/>
    </source>
</evidence>